<dbReference type="AlphaFoldDB" id="A0A9E7N8P8"/>
<dbReference type="GeneID" id="73288501"/>
<dbReference type="RefSeq" id="WP_254158339.1">
    <property type="nucleotide sequence ID" value="NZ_CP100355.1"/>
</dbReference>
<dbReference type="InterPro" id="IPR001279">
    <property type="entry name" value="Metallo-B-lactamas"/>
</dbReference>
<evidence type="ECO:0000313" key="2">
    <source>
        <dbReference type="EMBL" id="UTF53819.1"/>
    </source>
</evidence>
<dbReference type="KEGG" id="sawl:NGM29_00605"/>
<gene>
    <name evidence="2" type="ORF">NGM29_00605</name>
</gene>
<dbReference type="Pfam" id="PF00753">
    <property type="entry name" value="Lactamase_B"/>
    <property type="match status" value="1"/>
</dbReference>
<keyword evidence="3" id="KW-1185">Reference proteome</keyword>
<accession>A0A9E7N8P8</accession>
<protein>
    <submittedName>
        <fullName evidence="2">MBL fold metallo-hydrolase</fullName>
    </submittedName>
</protein>
<name>A0A9E7N8P8_9EURY</name>
<dbReference type="Proteomes" id="UP001056855">
    <property type="component" value="Chromosome"/>
</dbReference>
<dbReference type="SUPFAM" id="SSF56281">
    <property type="entry name" value="Metallo-hydrolase/oxidoreductase"/>
    <property type="match status" value="1"/>
</dbReference>
<sequence length="318" mass="34549">MDTDADTNTDTDIGAVREVDADDCADLYFVDTGMYDTSEYGAAYVLDADRPAVVETGIGTNHERILEALDTIGIDRSDLEAIVVTHIHLDHAGGAGFLAEACPNADVYAHHVGAPHLIDPERLVAGTKAAVGDQWEFYVDPNPVPEERVVAFEDGDVIDLGNYSLIAHDAPGHAPHQAIFKVPKMDAVFTGDAAGIWVPSLETIRETSPPAQFDLEGCLDDLETIRKIDPSVLLYTHFGPREVDDLGAALEAYGDVLESWVGRVERTRAELEDDEAVVDALAEGADERFVEVWGERKTRAETAMNARGVLGYLDWTDA</sequence>
<reference evidence="2" key="1">
    <citation type="submission" date="2022-06" db="EMBL/GenBank/DDBJ databases">
        <title>Diverse halophilic archaea isolated from saline environments.</title>
        <authorList>
            <person name="Cui H.-L."/>
        </authorList>
    </citation>
    <scope>NUCLEOTIDE SEQUENCE</scope>
    <source>
        <strain evidence="2">WLHS1</strain>
    </source>
</reference>
<dbReference type="EMBL" id="CP100355">
    <property type="protein sequence ID" value="UTF53819.1"/>
    <property type="molecule type" value="Genomic_DNA"/>
</dbReference>
<proteinExistence type="predicted"/>
<dbReference type="CDD" id="cd07726">
    <property type="entry name" value="ST1585-like_MBL-fold"/>
    <property type="match status" value="1"/>
</dbReference>
<dbReference type="InterPro" id="IPR036866">
    <property type="entry name" value="RibonucZ/Hydroxyglut_hydro"/>
</dbReference>
<dbReference type="SMART" id="SM00849">
    <property type="entry name" value="Lactamase_B"/>
    <property type="match status" value="1"/>
</dbReference>
<dbReference type="InterPro" id="IPR037482">
    <property type="entry name" value="ST1585_MBL-fold"/>
</dbReference>
<organism evidence="2 3">
    <name type="scientific">Natronosalvus rutilus</name>
    <dbReference type="NCBI Taxonomy" id="2953753"/>
    <lineage>
        <taxon>Archaea</taxon>
        <taxon>Methanobacteriati</taxon>
        <taxon>Methanobacteriota</taxon>
        <taxon>Stenosarchaea group</taxon>
        <taxon>Halobacteria</taxon>
        <taxon>Halobacteriales</taxon>
        <taxon>Natrialbaceae</taxon>
        <taxon>Natronosalvus</taxon>
    </lineage>
</organism>
<evidence type="ECO:0000313" key="3">
    <source>
        <dbReference type="Proteomes" id="UP001056855"/>
    </source>
</evidence>
<dbReference type="PANTHER" id="PTHR42951">
    <property type="entry name" value="METALLO-BETA-LACTAMASE DOMAIN-CONTAINING"/>
    <property type="match status" value="1"/>
</dbReference>
<dbReference type="PANTHER" id="PTHR42951:SF4">
    <property type="entry name" value="ACYL-COENZYME A THIOESTERASE MBLAC2"/>
    <property type="match status" value="1"/>
</dbReference>
<dbReference type="Gene3D" id="3.60.15.10">
    <property type="entry name" value="Ribonuclease Z/Hydroxyacylglutathione hydrolase-like"/>
    <property type="match status" value="1"/>
</dbReference>
<evidence type="ECO:0000259" key="1">
    <source>
        <dbReference type="SMART" id="SM00849"/>
    </source>
</evidence>
<feature type="domain" description="Metallo-beta-lactamase" evidence="1">
    <location>
        <begin position="40"/>
        <end position="237"/>
    </location>
</feature>
<dbReference type="InterPro" id="IPR050855">
    <property type="entry name" value="NDM-1-like"/>
</dbReference>